<protein>
    <recommendedName>
        <fullName evidence="2">carnosine N-methyltransferase</fullName>
        <ecNumber evidence="2">2.1.1.22</ecNumber>
    </recommendedName>
</protein>
<dbReference type="EC" id="2.1.1.22" evidence="2"/>
<evidence type="ECO:0000313" key="6">
    <source>
        <dbReference type="EMBL" id="KAF8561190.1"/>
    </source>
</evidence>
<evidence type="ECO:0000256" key="3">
    <source>
        <dbReference type="ARBA" id="ARBA00022603"/>
    </source>
</evidence>
<dbReference type="GO" id="GO:0005829">
    <property type="term" value="C:cytosol"/>
    <property type="evidence" value="ECO:0007669"/>
    <property type="project" value="TreeGrafter"/>
</dbReference>
<gene>
    <name evidence="6" type="ORF">P879_08722</name>
</gene>
<reference evidence="6 7" key="1">
    <citation type="submission" date="2019-07" db="EMBL/GenBank/DDBJ databases">
        <title>Annotation for the trematode Paragonimus westermani.</title>
        <authorList>
            <person name="Choi Y.-J."/>
        </authorList>
    </citation>
    <scope>NUCLEOTIDE SEQUENCE [LARGE SCALE GENOMIC DNA]</scope>
    <source>
        <strain evidence="6">180907_Pwestermani</strain>
    </source>
</reference>
<comment type="caution">
    <text evidence="6">The sequence shown here is derived from an EMBL/GenBank/DDBJ whole genome shotgun (WGS) entry which is preliminary data.</text>
</comment>
<dbReference type="Gene3D" id="3.40.50.150">
    <property type="entry name" value="Vaccinia Virus protein VP39"/>
    <property type="match status" value="1"/>
</dbReference>
<dbReference type="SMART" id="SM01296">
    <property type="entry name" value="N2227"/>
    <property type="match status" value="1"/>
</dbReference>
<keyword evidence="3" id="KW-0489">Methyltransferase</keyword>
<dbReference type="AlphaFoldDB" id="A0A8T0CZX7"/>
<dbReference type="OrthoDB" id="978at2759"/>
<comment type="similarity">
    <text evidence="1">Belongs to the carnosine N-methyltransferase family.</text>
</comment>
<evidence type="ECO:0000256" key="4">
    <source>
        <dbReference type="ARBA" id="ARBA00022679"/>
    </source>
</evidence>
<proteinExistence type="inferred from homology"/>
<dbReference type="GO" id="GO:0032259">
    <property type="term" value="P:methylation"/>
    <property type="evidence" value="ECO:0007669"/>
    <property type="project" value="UniProtKB-KW"/>
</dbReference>
<keyword evidence="7" id="KW-1185">Reference proteome</keyword>
<keyword evidence="4" id="KW-0808">Transferase</keyword>
<organism evidence="6 7">
    <name type="scientific">Paragonimus westermani</name>
    <dbReference type="NCBI Taxonomy" id="34504"/>
    <lineage>
        <taxon>Eukaryota</taxon>
        <taxon>Metazoa</taxon>
        <taxon>Spiralia</taxon>
        <taxon>Lophotrochozoa</taxon>
        <taxon>Platyhelminthes</taxon>
        <taxon>Trematoda</taxon>
        <taxon>Digenea</taxon>
        <taxon>Plagiorchiida</taxon>
        <taxon>Troglotremata</taxon>
        <taxon>Troglotrematidae</taxon>
        <taxon>Paragonimus</taxon>
    </lineage>
</organism>
<dbReference type="PANTHER" id="PTHR12303:SF6">
    <property type="entry name" value="CARNOSINE N-METHYLTRANSFERASE"/>
    <property type="match status" value="1"/>
</dbReference>
<dbReference type="Proteomes" id="UP000699462">
    <property type="component" value="Unassembled WGS sequence"/>
</dbReference>
<dbReference type="Pfam" id="PF07942">
    <property type="entry name" value="CARME"/>
    <property type="match status" value="1"/>
</dbReference>
<evidence type="ECO:0000256" key="2">
    <source>
        <dbReference type="ARBA" id="ARBA00012003"/>
    </source>
</evidence>
<name>A0A8T0CZX7_9TREM</name>
<sequence>MSHSDKDVDEELEQDREHFLKTLASFRFFGVHMRKKVERAKSYFNSLPVSQKSLVPEFEVHMRKVEDCLSHNNDLIHKIVEHSAPDIFNGEHSEDVLKTFDKSSLLLSEGRRKSQKPNKMARLGPFAFTTSDMDKIRSTLKQFVRDWSSVGKMERETCYQPVIDEICRLYDRQEVNPVDVRILVPGAGLGRLAWELAHLGYCCQGNEWSLHMLIPAYFILNTCKIVDEHTLYPWAPNFCNNMSRDDQLAPIHFPDVCPADLSPDVPFSMAAGDFSEIYTEPGACLQSILRSHGFILRTLSFVLLDKDSWDCIATVFFIDTAHNILAYLETIWRVLKPGGHWINLGPLLYHFSDLPGEDSLELSYEELRSAIQRIGFEILKENKRIRCGYTENPTSMLSYEYRCVYGLFRKPIHSTTPP</sequence>
<dbReference type="GO" id="GO:0035498">
    <property type="term" value="P:carnosine metabolic process"/>
    <property type="evidence" value="ECO:0007669"/>
    <property type="project" value="TreeGrafter"/>
</dbReference>
<dbReference type="InterPro" id="IPR012901">
    <property type="entry name" value="CARME"/>
</dbReference>
<dbReference type="EMBL" id="JTDF01021936">
    <property type="protein sequence ID" value="KAF8561190.1"/>
    <property type="molecule type" value="Genomic_DNA"/>
</dbReference>
<dbReference type="PANTHER" id="PTHR12303">
    <property type="entry name" value="CARNOSINE N-METHYLTRANSFERASE"/>
    <property type="match status" value="1"/>
</dbReference>
<dbReference type="GO" id="GO:0005634">
    <property type="term" value="C:nucleus"/>
    <property type="evidence" value="ECO:0007669"/>
    <property type="project" value="TreeGrafter"/>
</dbReference>
<dbReference type="InterPro" id="IPR029063">
    <property type="entry name" value="SAM-dependent_MTases_sf"/>
</dbReference>
<dbReference type="GO" id="GO:0030735">
    <property type="term" value="F:carnosine N-methyltransferase activity"/>
    <property type="evidence" value="ECO:0007669"/>
    <property type="project" value="UniProtKB-EC"/>
</dbReference>
<evidence type="ECO:0000256" key="5">
    <source>
        <dbReference type="ARBA" id="ARBA00022691"/>
    </source>
</evidence>
<accession>A0A8T0CZX7</accession>
<evidence type="ECO:0000313" key="7">
    <source>
        <dbReference type="Proteomes" id="UP000699462"/>
    </source>
</evidence>
<evidence type="ECO:0000256" key="1">
    <source>
        <dbReference type="ARBA" id="ARBA00010086"/>
    </source>
</evidence>
<dbReference type="SUPFAM" id="SSF53335">
    <property type="entry name" value="S-adenosyl-L-methionine-dependent methyltransferases"/>
    <property type="match status" value="1"/>
</dbReference>
<keyword evidence="5" id="KW-0949">S-adenosyl-L-methionine</keyword>